<evidence type="ECO:0000313" key="2">
    <source>
        <dbReference type="Proteomes" id="UP000309885"/>
    </source>
</evidence>
<evidence type="ECO:0000313" key="1">
    <source>
        <dbReference type="EMBL" id="TLF40485.1"/>
    </source>
</evidence>
<dbReference type="NCBIfam" id="NF040509">
    <property type="entry name" value="Lacto_palin_RPT"/>
    <property type="match status" value="1"/>
</dbReference>
<dbReference type="AntiFam" id="ANF00266">
    <property type="entry name" value="DNA repeat translations related to WP_020751851.1"/>
</dbReference>
<dbReference type="Proteomes" id="UP000309885">
    <property type="component" value="Unassembled WGS sequence"/>
</dbReference>
<protein>
    <submittedName>
        <fullName evidence="1">Uncharacterized protein</fullName>
    </submittedName>
</protein>
<sequence>MAKTSLWLSCTQTRSLAQEPACKGLGRNGLNPDCGFLAHKRVRSRRNLRVRTSSLNGQNPAI</sequence>
<organism evidence="1 2">
    <name type="scientific">Lacticaseibacillus zeae</name>
    <name type="common">Lactobacillus zeae</name>
    <dbReference type="NCBI Taxonomy" id="57037"/>
    <lineage>
        <taxon>Bacteria</taxon>
        <taxon>Bacillati</taxon>
        <taxon>Bacillota</taxon>
        <taxon>Bacilli</taxon>
        <taxon>Lactobacillales</taxon>
        <taxon>Lactobacillaceae</taxon>
        <taxon>Lacticaseibacillus</taxon>
    </lineage>
</organism>
<dbReference type="AlphaFoldDB" id="A0A5R8LTF1"/>
<comment type="caution">
    <text evidence="1">The sequence shown here is derived from an EMBL/GenBank/DDBJ whole genome shotgun (WGS) entry which is preliminary data.</text>
</comment>
<name>A0A5R8LTF1_LACZE</name>
<accession>A0A5R8LTF1</accession>
<reference evidence="1 2" key="1">
    <citation type="submission" date="2019-05" db="EMBL/GenBank/DDBJ databases">
        <title>Genome-based reclassification of Lactobacillus casei as Lactobacillus casei subsp. casei. subsp.nov., description of Lactobacillus casei subsp. zeae subsp. nov., and emended description of Lactobacillus casei.</title>
        <authorList>
            <person name="Huang C.-H."/>
        </authorList>
    </citation>
    <scope>NUCLEOTIDE SEQUENCE [LARGE SCALE GENOMIC DNA]</scope>
    <source>
        <strain evidence="1 2">CRBIP24.44</strain>
    </source>
</reference>
<proteinExistence type="predicted"/>
<gene>
    <name evidence="1" type="ORF">FEI15_04175</name>
</gene>
<dbReference type="EMBL" id="VBWO01000003">
    <property type="protein sequence ID" value="TLF40485.1"/>
    <property type="molecule type" value="Genomic_DNA"/>
</dbReference>